<dbReference type="AlphaFoldDB" id="A0A561V9T3"/>
<gene>
    <name evidence="1" type="ORF">FHU35_111002</name>
</gene>
<organism evidence="1 2">
    <name type="scientific">Saccharopolyspora dendranthemae</name>
    <dbReference type="NCBI Taxonomy" id="1181886"/>
    <lineage>
        <taxon>Bacteria</taxon>
        <taxon>Bacillati</taxon>
        <taxon>Actinomycetota</taxon>
        <taxon>Actinomycetes</taxon>
        <taxon>Pseudonocardiales</taxon>
        <taxon>Pseudonocardiaceae</taxon>
        <taxon>Saccharopolyspora</taxon>
    </lineage>
</organism>
<dbReference type="EMBL" id="VIWX01000001">
    <property type="protein sequence ID" value="TWG08383.1"/>
    <property type="molecule type" value="Genomic_DNA"/>
</dbReference>
<evidence type="ECO:0000313" key="2">
    <source>
        <dbReference type="Proteomes" id="UP000316184"/>
    </source>
</evidence>
<protein>
    <submittedName>
        <fullName evidence="1">Uncharacterized protein</fullName>
    </submittedName>
</protein>
<reference evidence="1 2" key="1">
    <citation type="submission" date="2019-06" db="EMBL/GenBank/DDBJ databases">
        <title>Sequencing the genomes of 1000 actinobacteria strains.</title>
        <authorList>
            <person name="Klenk H.-P."/>
        </authorList>
    </citation>
    <scope>NUCLEOTIDE SEQUENCE [LARGE SCALE GENOMIC DNA]</scope>
    <source>
        <strain evidence="1 2">DSM 46699</strain>
    </source>
</reference>
<name>A0A561V9T3_9PSEU</name>
<evidence type="ECO:0000313" key="1">
    <source>
        <dbReference type="EMBL" id="TWG08383.1"/>
    </source>
</evidence>
<proteinExistence type="predicted"/>
<accession>A0A561V9T3</accession>
<sequence length="33" mass="3658">MRNSGMVMVQQFVARRIDSNAAFNTLTKADPTS</sequence>
<keyword evidence="2" id="KW-1185">Reference proteome</keyword>
<dbReference type="Proteomes" id="UP000316184">
    <property type="component" value="Unassembled WGS sequence"/>
</dbReference>
<comment type="caution">
    <text evidence="1">The sequence shown here is derived from an EMBL/GenBank/DDBJ whole genome shotgun (WGS) entry which is preliminary data.</text>
</comment>